<dbReference type="InterPro" id="IPR009057">
    <property type="entry name" value="Homeodomain-like_sf"/>
</dbReference>
<dbReference type="InterPro" id="IPR029442">
    <property type="entry name" value="GyrI-like"/>
</dbReference>
<dbReference type="GO" id="GO:0003700">
    <property type="term" value="F:DNA-binding transcription factor activity"/>
    <property type="evidence" value="ECO:0007669"/>
    <property type="project" value="InterPro"/>
</dbReference>
<dbReference type="PROSITE" id="PS01124">
    <property type="entry name" value="HTH_ARAC_FAMILY_2"/>
    <property type="match status" value="1"/>
</dbReference>
<dbReference type="SMART" id="SM00871">
    <property type="entry name" value="AraC_E_bind"/>
    <property type="match status" value="1"/>
</dbReference>
<keyword evidence="1" id="KW-0805">Transcription regulation</keyword>
<dbReference type="RefSeq" id="WP_199466512.1">
    <property type="nucleotide sequence ID" value="NZ_JAEMNX010000001.1"/>
</dbReference>
<dbReference type="InterPro" id="IPR050908">
    <property type="entry name" value="SmbC-like"/>
</dbReference>
<sequence>MGSKRQYKNRMQTVCDYIYAHLDEDLTVEDLSRVANFSKYHFHRQFSLYMGLNVFKFIQQLRLKRAAYELVFNPDKRITDIAMDAHFEFPESFSRAFKKTFSQSPSDFRSHPDWLQLGHKYQAFDNQLALDMKVDIVNFEETKIALLKHRGSPDHIIKTVMQLREWRKDYGLSPRNKTRTFNIIYEDPAVVAPEDFRCDLSVEVMNEIGDNGYGVVNDTLAGGRYAVVRHLGAYDNISRCIYFLYGEWLPDSGEELRDAPCFFQYINHFPDVAEYELITDVYLPIA</sequence>
<keyword evidence="5" id="KW-1185">Reference proteome</keyword>
<dbReference type="SUPFAM" id="SSF46689">
    <property type="entry name" value="Homeodomain-like"/>
    <property type="match status" value="2"/>
</dbReference>
<evidence type="ECO:0000259" key="3">
    <source>
        <dbReference type="PROSITE" id="PS01124"/>
    </source>
</evidence>
<dbReference type="Pfam" id="PF06445">
    <property type="entry name" value="GyrI-like"/>
    <property type="match status" value="1"/>
</dbReference>
<dbReference type="SUPFAM" id="SSF55136">
    <property type="entry name" value="Probable bacterial effector-binding domain"/>
    <property type="match status" value="1"/>
</dbReference>
<proteinExistence type="predicted"/>
<dbReference type="Gene3D" id="3.20.80.10">
    <property type="entry name" value="Regulatory factor, effector binding domain"/>
    <property type="match status" value="1"/>
</dbReference>
<dbReference type="PANTHER" id="PTHR40055:SF1">
    <property type="entry name" value="TRANSCRIPTIONAL REGULATOR YGIV-RELATED"/>
    <property type="match status" value="1"/>
</dbReference>
<dbReference type="Proteomes" id="UP000628710">
    <property type="component" value="Unassembled WGS sequence"/>
</dbReference>
<accession>A0A934N081</accession>
<dbReference type="SMART" id="SM00342">
    <property type="entry name" value="HTH_ARAC"/>
    <property type="match status" value="1"/>
</dbReference>
<dbReference type="InterPro" id="IPR018060">
    <property type="entry name" value="HTH_AraC"/>
</dbReference>
<dbReference type="InterPro" id="IPR011256">
    <property type="entry name" value="Reg_factor_effector_dom_sf"/>
</dbReference>
<comment type="caution">
    <text evidence="4">The sequence shown here is derived from an EMBL/GenBank/DDBJ whole genome shotgun (WGS) entry which is preliminary data.</text>
</comment>
<dbReference type="PANTHER" id="PTHR40055">
    <property type="entry name" value="TRANSCRIPTIONAL REGULATOR YGIV-RELATED"/>
    <property type="match status" value="1"/>
</dbReference>
<keyword evidence="2" id="KW-0804">Transcription</keyword>
<dbReference type="InterPro" id="IPR010499">
    <property type="entry name" value="AraC_E-bd"/>
</dbReference>
<dbReference type="Gene3D" id="1.10.10.60">
    <property type="entry name" value="Homeodomain-like"/>
    <property type="match status" value="2"/>
</dbReference>
<organism evidence="4 5">
    <name type="scientific">Marinomonas transparens</name>
    <dbReference type="NCBI Taxonomy" id="2795388"/>
    <lineage>
        <taxon>Bacteria</taxon>
        <taxon>Pseudomonadati</taxon>
        <taxon>Pseudomonadota</taxon>
        <taxon>Gammaproteobacteria</taxon>
        <taxon>Oceanospirillales</taxon>
        <taxon>Oceanospirillaceae</taxon>
        <taxon>Marinomonas</taxon>
    </lineage>
</organism>
<reference evidence="4" key="1">
    <citation type="submission" date="2020-12" db="EMBL/GenBank/DDBJ databases">
        <title>Marinomonas arctica sp. nov., a psychrotolerant bacterium isolated from the Arctic.</title>
        <authorList>
            <person name="Zhang Y."/>
        </authorList>
    </citation>
    <scope>NUCLEOTIDE SEQUENCE</scope>
    <source>
        <strain evidence="4">C1424</strain>
    </source>
</reference>
<evidence type="ECO:0000256" key="2">
    <source>
        <dbReference type="ARBA" id="ARBA00023163"/>
    </source>
</evidence>
<name>A0A934N081_9GAMM</name>
<dbReference type="Pfam" id="PF12833">
    <property type="entry name" value="HTH_18"/>
    <property type="match status" value="1"/>
</dbReference>
<evidence type="ECO:0000256" key="1">
    <source>
        <dbReference type="ARBA" id="ARBA00023015"/>
    </source>
</evidence>
<protein>
    <submittedName>
        <fullName evidence="4">AraC family transcriptional regulator</fullName>
    </submittedName>
</protein>
<feature type="domain" description="HTH araC/xylS-type" evidence="3">
    <location>
        <begin position="12"/>
        <end position="111"/>
    </location>
</feature>
<dbReference type="GO" id="GO:0043565">
    <property type="term" value="F:sequence-specific DNA binding"/>
    <property type="evidence" value="ECO:0007669"/>
    <property type="project" value="InterPro"/>
</dbReference>
<dbReference type="AlphaFoldDB" id="A0A934N081"/>
<gene>
    <name evidence="4" type="ORF">I8J31_02015</name>
</gene>
<evidence type="ECO:0000313" key="4">
    <source>
        <dbReference type="EMBL" id="MBJ7536452.1"/>
    </source>
</evidence>
<evidence type="ECO:0000313" key="5">
    <source>
        <dbReference type="Proteomes" id="UP000628710"/>
    </source>
</evidence>
<dbReference type="EMBL" id="JAEMNX010000001">
    <property type="protein sequence ID" value="MBJ7536452.1"/>
    <property type="molecule type" value="Genomic_DNA"/>
</dbReference>